<dbReference type="InterPro" id="IPR001604">
    <property type="entry name" value="Endo_G_ENPP1-like_dom"/>
</dbReference>
<keyword evidence="2" id="KW-0540">Nuclease</keyword>
<proteinExistence type="inferred from homology"/>
<evidence type="ECO:0000259" key="4">
    <source>
        <dbReference type="SMART" id="SM00892"/>
    </source>
</evidence>
<sequence>MRIYCAFKEVRINMGTWGLLVMFIVKVGIDNVHADCSLSLDKDFGQPSPVFLKNGGVVSPNSKGVVTLRRSDTLLVACPGNRRHIVLDNKTSGYDELEAHCINNDTFRLDRWIGKFKSIKCNAPPWFTTEDTKEKCYSANKLYRVGYKLRKTFFTLYEACFDKSLMSTLYVVHELSPDNKHQPGQRPNFVEGNLFGKVRMAELYKLNNQVDRLNNVLGANMSQVYLTKKQFLSRGHLAPRADFPLRAAQLASFHYVNTAPQWMRGNAGDWAALEEALRRRVQKLSRPVTVYTGTHGVVTLADNTGRMKPIYMDVDANNNELVPVPLYFYKLVHDPKTKRATAFITINSSYYSDSMLKNLTFCDDICDGNSDFNWLKWRANDGTFSFCCRYEQFVEEVGQLPRLHVAGVFY</sequence>
<dbReference type="InterPro" id="IPR044929">
    <property type="entry name" value="DNA/RNA_non-sp_Endonuclease_sf"/>
</dbReference>
<accession>A0ABN8B6I4</accession>
<reference evidence="5" key="1">
    <citation type="submission" date="2021-12" db="EMBL/GenBank/DDBJ databases">
        <authorList>
            <person name="King R."/>
        </authorList>
    </citation>
    <scope>NUCLEOTIDE SEQUENCE</scope>
</reference>
<dbReference type="EMBL" id="OU963919">
    <property type="protein sequence ID" value="CAH0403941.1"/>
    <property type="molecule type" value="Genomic_DNA"/>
</dbReference>
<comment type="similarity">
    <text evidence="1">Belongs to the DNA/RNA non-specific endonuclease family.</text>
</comment>
<feature type="domain" description="DNA/RNA non-specific endonuclease/pyrophosphatase/phosphodiesterase" evidence="4">
    <location>
        <begin position="153"/>
        <end position="393"/>
    </location>
</feature>
<dbReference type="PANTHER" id="PTHR13966">
    <property type="entry name" value="ENDONUCLEASE RELATED"/>
    <property type="match status" value="1"/>
</dbReference>
<protein>
    <recommendedName>
        <fullName evidence="4">DNA/RNA non-specific endonuclease/pyrophosphatase/phosphodiesterase domain-containing protein</fullName>
    </recommendedName>
</protein>
<dbReference type="SMART" id="SM00892">
    <property type="entry name" value="Endonuclease_NS"/>
    <property type="match status" value="1"/>
</dbReference>
<evidence type="ECO:0000256" key="3">
    <source>
        <dbReference type="ARBA" id="ARBA00022759"/>
    </source>
</evidence>
<keyword evidence="3" id="KW-0255">Endonuclease</keyword>
<dbReference type="Gene3D" id="3.40.570.10">
    <property type="entry name" value="Extracellular Endonuclease, subunit A"/>
    <property type="match status" value="1"/>
</dbReference>
<keyword evidence="3" id="KW-0378">Hydrolase</keyword>
<evidence type="ECO:0000256" key="1">
    <source>
        <dbReference type="ARBA" id="ARBA00010052"/>
    </source>
</evidence>
<dbReference type="InterPro" id="IPR044925">
    <property type="entry name" value="His-Me_finger_sf"/>
</dbReference>
<gene>
    <name evidence="5" type="ORF">CHILSU_LOCUS7235</name>
</gene>
<name>A0ABN8B6I4_CHISP</name>
<dbReference type="PANTHER" id="PTHR13966:SF17">
    <property type="entry name" value="ENDONUCLEASE-RELATED"/>
    <property type="match status" value="1"/>
</dbReference>
<dbReference type="InterPro" id="IPR040255">
    <property type="entry name" value="Non-specific_endonuclease"/>
</dbReference>
<dbReference type="Pfam" id="PF01223">
    <property type="entry name" value="Endonuclease_NS"/>
    <property type="match status" value="1"/>
</dbReference>
<evidence type="ECO:0000256" key="2">
    <source>
        <dbReference type="ARBA" id="ARBA00022722"/>
    </source>
</evidence>
<dbReference type="SUPFAM" id="SSF54060">
    <property type="entry name" value="His-Me finger endonucleases"/>
    <property type="match status" value="1"/>
</dbReference>
<evidence type="ECO:0000313" key="5">
    <source>
        <dbReference type="EMBL" id="CAH0403941.1"/>
    </source>
</evidence>
<keyword evidence="6" id="KW-1185">Reference proteome</keyword>
<organism evidence="5 6">
    <name type="scientific">Chilo suppressalis</name>
    <name type="common">Asiatic rice borer moth</name>
    <dbReference type="NCBI Taxonomy" id="168631"/>
    <lineage>
        <taxon>Eukaryota</taxon>
        <taxon>Metazoa</taxon>
        <taxon>Ecdysozoa</taxon>
        <taxon>Arthropoda</taxon>
        <taxon>Hexapoda</taxon>
        <taxon>Insecta</taxon>
        <taxon>Pterygota</taxon>
        <taxon>Neoptera</taxon>
        <taxon>Endopterygota</taxon>
        <taxon>Lepidoptera</taxon>
        <taxon>Glossata</taxon>
        <taxon>Ditrysia</taxon>
        <taxon>Pyraloidea</taxon>
        <taxon>Crambidae</taxon>
        <taxon>Crambinae</taxon>
        <taxon>Chilo</taxon>
    </lineage>
</organism>
<evidence type="ECO:0000313" key="6">
    <source>
        <dbReference type="Proteomes" id="UP001153292"/>
    </source>
</evidence>
<dbReference type="Proteomes" id="UP001153292">
    <property type="component" value="Chromosome 26"/>
</dbReference>